<comment type="caution">
    <text evidence="7">The sequence shown here is derived from an EMBL/GenBank/DDBJ whole genome shotgun (WGS) entry which is preliminary data.</text>
</comment>
<name>W9GHF4_9MICO</name>
<keyword evidence="4 5" id="KW-0472">Membrane</keyword>
<evidence type="ECO:0000256" key="1">
    <source>
        <dbReference type="ARBA" id="ARBA00004141"/>
    </source>
</evidence>
<keyword evidence="2 5" id="KW-0812">Transmembrane</keyword>
<accession>W9GHF4</accession>
<evidence type="ECO:0000256" key="3">
    <source>
        <dbReference type="ARBA" id="ARBA00022989"/>
    </source>
</evidence>
<dbReference type="AlphaFoldDB" id="W9GHF4"/>
<sequence>MSPYSRLAAALLCGFLGVLGVHRFYVGKIGTGIVFILTGGGLGIWWIVDLILLLTGKFRDKDERLLLNW</sequence>
<feature type="transmembrane region" description="Helical" evidence="5">
    <location>
        <begin position="33"/>
        <end position="54"/>
    </location>
</feature>
<proteinExistence type="predicted"/>
<protein>
    <recommendedName>
        <fullName evidence="6">TM2 domain-containing protein</fullName>
    </recommendedName>
</protein>
<evidence type="ECO:0000256" key="2">
    <source>
        <dbReference type="ARBA" id="ARBA00022692"/>
    </source>
</evidence>
<dbReference type="EMBL" id="AWSA01000003">
    <property type="protein sequence ID" value="EWT03324.1"/>
    <property type="molecule type" value="Genomic_DNA"/>
</dbReference>
<dbReference type="InterPro" id="IPR007829">
    <property type="entry name" value="TM2"/>
</dbReference>
<feature type="domain" description="TM2" evidence="6">
    <location>
        <begin position="3"/>
        <end position="51"/>
    </location>
</feature>
<organism evidence="7 8">
    <name type="scientific">Intrasporangium oryzae NRRL B-24470</name>
    <dbReference type="NCBI Taxonomy" id="1386089"/>
    <lineage>
        <taxon>Bacteria</taxon>
        <taxon>Bacillati</taxon>
        <taxon>Actinomycetota</taxon>
        <taxon>Actinomycetes</taxon>
        <taxon>Micrococcales</taxon>
        <taxon>Intrasporangiaceae</taxon>
        <taxon>Intrasporangium</taxon>
    </lineage>
</organism>
<gene>
    <name evidence="7" type="ORF">N865_19090</name>
</gene>
<dbReference type="Pfam" id="PF05154">
    <property type="entry name" value="TM2"/>
    <property type="match status" value="1"/>
</dbReference>
<evidence type="ECO:0000313" key="7">
    <source>
        <dbReference type="EMBL" id="EWT03324.1"/>
    </source>
</evidence>
<keyword evidence="8" id="KW-1185">Reference proteome</keyword>
<comment type="subcellular location">
    <subcellularLocation>
        <location evidence="1">Membrane</location>
        <topology evidence="1">Multi-pass membrane protein</topology>
    </subcellularLocation>
</comment>
<evidence type="ECO:0000256" key="4">
    <source>
        <dbReference type="ARBA" id="ARBA00023136"/>
    </source>
</evidence>
<dbReference type="Proteomes" id="UP000019489">
    <property type="component" value="Unassembled WGS sequence"/>
</dbReference>
<dbReference type="PANTHER" id="PTHR21016:SF25">
    <property type="entry name" value="TM2 DOMAIN-CONTAINING PROTEIN DDB_G0277895-RELATED"/>
    <property type="match status" value="1"/>
</dbReference>
<reference evidence="7 8" key="1">
    <citation type="submission" date="2013-08" db="EMBL/GenBank/DDBJ databases">
        <title>Intrasporangium oryzae NRRL B-24470.</title>
        <authorList>
            <person name="Liu H."/>
            <person name="Wang G."/>
        </authorList>
    </citation>
    <scope>NUCLEOTIDE SEQUENCE [LARGE SCALE GENOMIC DNA]</scope>
    <source>
        <strain evidence="7 8">NRRL B-24470</strain>
    </source>
</reference>
<dbReference type="PATRIC" id="fig|1386089.3.peg.438"/>
<dbReference type="PANTHER" id="PTHR21016">
    <property type="entry name" value="BETA-AMYLOID BINDING PROTEIN-RELATED"/>
    <property type="match status" value="1"/>
</dbReference>
<dbReference type="InterPro" id="IPR050932">
    <property type="entry name" value="TM2D1-3-like"/>
</dbReference>
<dbReference type="GO" id="GO:0016020">
    <property type="term" value="C:membrane"/>
    <property type="evidence" value="ECO:0007669"/>
    <property type="project" value="UniProtKB-SubCell"/>
</dbReference>
<dbReference type="eggNOG" id="COG2314">
    <property type="taxonomic scope" value="Bacteria"/>
</dbReference>
<keyword evidence="3 5" id="KW-1133">Transmembrane helix</keyword>
<dbReference type="STRING" id="1386089.N865_19090"/>
<evidence type="ECO:0000256" key="5">
    <source>
        <dbReference type="SAM" id="Phobius"/>
    </source>
</evidence>
<evidence type="ECO:0000259" key="6">
    <source>
        <dbReference type="Pfam" id="PF05154"/>
    </source>
</evidence>
<evidence type="ECO:0000313" key="8">
    <source>
        <dbReference type="Proteomes" id="UP000019489"/>
    </source>
</evidence>